<dbReference type="Proteomes" id="UP000268321">
    <property type="component" value="Unassembled WGS sequence"/>
</dbReference>
<dbReference type="SMART" id="SM00456">
    <property type="entry name" value="WW"/>
    <property type="match status" value="2"/>
</dbReference>
<dbReference type="GO" id="GO:0071004">
    <property type="term" value="C:U2-type prespliceosome"/>
    <property type="evidence" value="ECO:0007669"/>
    <property type="project" value="TreeGrafter"/>
</dbReference>
<dbReference type="Pfam" id="PF01846">
    <property type="entry name" value="FF"/>
    <property type="match status" value="2"/>
</dbReference>
<dbReference type="Gene3D" id="1.10.10.440">
    <property type="entry name" value="FF domain"/>
    <property type="match status" value="1"/>
</dbReference>
<accession>A0A4P9ZE04</accession>
<proteinExistence type="predicted"/>
<dbReference type="InterPro" id="IPR002713">
    <property type="entry name" value="FF_domain"/>
</dbReference>
<dbReference type="Pfam" id="PF00397">
    <property type="entry name" value="WW"/>
    <property type="match status" value="2"/>
</dbReference>
<feature type="region of interest" description="Disordered" evidence="1">
    <location>
        <begin position="51"/>
        <end position="85"/>
    </location>
</feature>
<evidence type="ECO:0000313" key="3">
    <source>
        <dbReference type="EMBL" id="RKP31033.1"/>
    </source>
</evidence>
<dbReference type="AlphaFoldDB" id="A0A4P9ZE04"/>
<dbReference type="SUPFAM" id="SSF51045">
    <property type="entry name" value="WW domain"/>
    <property type="match status" value="2"/>
</dbReference>
<dbReference type="InterPro" id="IPR039726">
    <property type="entry name" value="Prp40-like"/>
</dbReference>
<dbReference type="CDD" id="cd00201">
    <property type="entry name" value="WW"/>
    <property type="match status" value="2"/>
</dbReference>
<evidence type="ECO:0000313" key="4">
    <source>
        <dbReference type="Proteomes" id="UP000268321"/>
    </source>
</evidence>
<dbReference type="Gene3D" id="2.20.70.10">
    <property type="match status" value="2"/>
</dbReference>
<keyword evidence="4" id="KW-1185">Reference proteome</keyword>
<dbReference type="GO" id="GO:0045292">
    <property type="term" value="P:mRNA cis splicing, via spliceosome"/>
    <property type="evidence" value="ECO:0007669"/>
    <property type="project" value="InterPro"/>
</dbReference>
<dbReference type="PROSITE" id="PS01159">
    <property type="entry name" value="WW_DOMAIN_1"/>
    <property type="match status" value="2"/>
</dbReference>
<dbReference type="EMBL" id="ML004448">
    <property type="protein sequence ID" value="RKP31033.1"/>
    <property type="molecule type" value="Genomic_DNA"/>
</dbReference>
<evidence type="ECO:0000259" key="2">
    <source>
        <dbReference type="PROSITE" id="PS50020"/>
    </source>
</evidence>
<protein>
    <recommendedName>
        <fullName evidence="2">WW domain-containing protein</fullName>
    </recommendedName>
</protein>
<feature type="domain" description="WW" evidence="2">
    <location>
        <begin position="1"/>
        <end position="30"/>
    </location>
</feature>
<dbReference type="InterPro" id="IPR036020">
    <property type="entry name" value="WW_dom_sf"/>
</dbReference>
<dbReference type="GO" id="GO:0003723">
    <property type="term" value="F:RNA binding"/>
    <property type="evidence" value="ECO:0007669"/>
    <property type="project" value="TreeGrafter"/>
</dbReference>
<feature type="compositionally biased region" description="Basic and acidic residues" evidence="1">
    <location>
        <begin position="57"/>
        <end position="81"/>
    </location>
</feature>
<name>A0A4P9ZE04_9ASCO</name>
<dbReference type="SMART" id="SM00441">
    <property type="entry name" value="FF"/>
    <property type="match status" value="3"/>
</dbReference>
<dbReference type="PROSITE" id="PS50020">
    <property type="entry name" value="WW_DOMAIN_2"/>
    <property type="match status" value="2"/>
</dbReference>
<gene>
    <name evidence="3" type="ORF">METBISCDRAFT_30521</name>
</gene>
<dbReference type="InterPro" id="IPR001202">
    <property type="entry name" value="WW_dom"/>
</dbReference>
<dbReference type="PANTHER" id="PTHR11864:SF0">
    <property type="entry name" value="PRP40 PRE-MRNA PROCESSING FACTOR 40 HOMOLOG A (YEAST)"/>
    <property type="match status" value="1"/>
</dbReference>
<dbReference type="SUPFAM" id="SSF81698">
    <property type="entry name" value="FF domain"/>
    <property type="match status" value="2"/>
</dbReference>
<sequence>MPWEQVQDEQGCTYYYNTDTQETSWENPEQQLSLPWKTYATDDGKEYYYNETTGETTWDKPAELEAARGEEDRAEKTRAGEPAHAGGLPAATVVRVLSEEEQRLEQQPVAQNKLSESCVRKPAQEARDAFTRMLHDGGVDLTWSFDRVIREFVSKPEYWGVSTPLDRKNIFEEFLVEKLKVDSRNKTELLESFKDNFVQVLDEYSGKGHITAQTRWVSVKNRLINEENPIYNNSVVPESKIEKIFTEYVQGILDAQMAEQAKGKEQALAELEAYLMQITSGPKNFHTSWLDLYTRLQTDTRFKANKHFQILSRTIQNIKDDLSAIEKFNYTSDRRARDAFKRVLQSKPIKANTTFADLQIEDEDAFIEICGRNGLSPLELFWDIVEEKKQVLKVKKDLVENRLLAREAQGAEPVLKAALSSFDSFLSEVKLHKDESLAAFDFDDLLAREELEAIFDMIRAERAASEQHAASRVASAIADHSQALSAWIRARTVAKKPLLMNY</sequence>
<evidence type="ECO:0000256" key="1">
    <source>
        <dbReference type="SAM" id="MobiDB-lite"/>
    </source>
</evidence>
<dbReference type="GO" id="GO:0005685">
    <property type="term" value="C:U1 snRNP"/>
    <property type="evidence" value="ECO:0007669"/>
    <property type="project" value="TreeGrafter"/>
</dbReference>
<organism evidence="3 4">
    <name type="scientific">Metschnikowia bicuspidata</name>
    <dbReference type="NCBI Taxonomy" id="27322"/>
    <lineage>
        <taxon>Eukaryota</taxon>
        <taxon>Fungi</taxon>
        <taxon>Dikarya</taxon>
        <taxon>Ascomycota</taxon>
        <taxon>Saccharomycotina</taxon>
        <taxon>Pichiomycetes</taxon>
        <taxon>Metschnikowiaceae</taxon>
        <taxon>Metschnikowia</taxon>
    </lineage>
</organism>
<reference evidence="4" key="1">
    <citation type="journal article" date="2018" name="Nat. Microbiol.">
        <title>Leveraging single-cell genomics to expand the fungal tree of life.</title>
        <authorList>
            <person name="Ahrendt S.R."/>
            <person name="Quandt C.A."/>
            <person name="Ciobanu D."/>
            <person name="Clum A."/>
            <person name="Salamov A."/>
            <person name="Andreopoulos B."/>
            <person name="Cheng J.F."/>
            <person name="Woyke T."/>
            <person name="Pelin A."/>
            <person name="Henrissat B."/>
            <person name="Reynolds N.K."/>
            <person name="Benny G.L."/>
            <person name="Smith M.E."/>
            <person name="James T.Y."/>
            <person name="Grigoriev I.V."/>
        </authorList>
    </citation>
    <scope>NUCLEOTIDE SEQUENCE [LARGE SCALE GENOMIC DNA]</scope>
    <source>
        <strain evidence="4">Baker2002</strain>
    </source>
</reference>
<feature type="domain" description="WW" evidence="2">
    <location>
        <begin position="30"/>
        <end position="63"/>
    </location>
</feature>
<dbReference type="InterPro" id="IPR036517">
    <property type="entry name" value="FF_domain_sf"/>
</dbReference>
<dbReference type="PANTHER" id="PTHR11864">
    <property type="entry name" value="PRE-MRNA-PROCESSING PROTEIN PRP40"/>
    <property type="match status" value="1"/>
</dbReference>
<dbReference type="OrthoDB" id="187617at2759"/>